<evidence type="ECO:0000313" key="3">
    <source>
        <dbReference type="Proteomes" id="UP000030341"/>
    </source>
</evidence>
<evidence type="ECO:0000256" key="1">
    <source>
        <dbReference type="SAM" id="SignalP"/>
    </source>
</evidence>
<dbReference type="eggNOG" id="ENOG5030PF5">
    <property type="taxonomic scope" value="Bacteria"/>
</dbReference>
<accession>A0A0A7EGP9</accession>
<protein>
    <recommendedName>
        <fullName evidence="4">Porin</fullName>
    </recommendedName>
</protein>
<dbReference type="EMBL" id="CP009888">
    <property type="protein sequence ID" value="AIY65718.1"/>
    <property type="molecule type" value="Genomic_DNA"/>
</dbReference>
<dbReference type="RefSeq" id="WP_038641887.1">
    <property type="nucleotide sequence ID" value="NZ_CP009888.1"/>
</dbReference>
<dbReference type="OrthoDB" id="5758646at2"/>
<dbReference type="KEGG" id="pseo:OM33_11600"/>
<gene>
    <name evidence="2" type="ORF">OM33_11600</name>
</gene>
<keyword evidence="3" id="KW-1185">Reference proteome</keyword>
<feature type="chain" id="PRO_5002027968" description="Porin" evidence="1">
    <location>
        <begin position="19"/>
        <end position="251"/>
    </location>
</feature>
<name>A0A0A7EGP9_9GAMM</name>
<organism evidence="2 3">
    <name type="scientific">Pseudoalteromonas piratica</name>
    <dbReference type="NCBI Taxonomy" id="1348114"/>
    <lineage>
        <taxon>Bacteria</taxon>
        <taxon>Pseudomonadati</taxon>
        <taxon>Pseudomonadota</taxon>
        <taxon>Gammaproteobacteria</taxon>
        <taxon>Alteromonadales</taxon>
        <taxon>Pseudoalteromonadaceae</taxon>
        <taxon>Pseudoalteromonas</taxon>
    </lineage>
</organism>
<proteinExistence type="predicted"/>
<evidence type="ECO:0008006" key="4">
    <source>
        <dbReference type="Google" id="ProtNLM"/>
    </source>
</evidence>
<dbReference type="Proteomes" id="UP000030341">
    <property type="component" value="Chromosome 1"/>
</dbReference>
<reference evidence="2 3" key="1">
    <citation type="submission" date="2014-11" db="EMBL/GenBank/DDBJ databases">
        <title>Complete Genome Sequence of Pseudoalteromonas sp. Strain OCN003 Isolated from Kaneohe Bay, Oahu, Hawaii.</title>
        <authorList>
            <person name="Beurmann S."/>
            <person name="Videau P."/>
            <person name="Ushijima B."/>
            <person name="Smith A.M."/>
            <person name="Aeby G.S."/>
            <person name="Callahan S.M."/>
            <person name="Belcaid M."/>
        </authorList>
    </citation>
    <scope>NUCLEOTIDE SEQUENCE [LARGE SCALE GENOMIC DNA]</scope>
    <source>
        <strain evidence="2 3">OCN003</strain>
    </source>
</reference>
<dbReference type="HOGENOM" id="CLU_1057145_0_0_6"/>
<dbReference type="InterPro" id="IPR031593">
    <property type="entry name" value="Porin_7"/>
</dbReference>
<dbReference type="AlphaFoldDB" id="A0A0A7EGP9"/>
<dbReference type="Pfam" id="PF16956">
    <property type="entry name" value="Porin_7"/>
    <property type="match status" value="1"/>
</dbReference>
<feature type="signal peptide" evidence="1">
    <location>
        <begin position="1"/>
        <end position="18"/>
    </location>
</feature>
<keyword evidence="1" id="KW-0732">Signal</keyword>
<evidence type="ECO:0000313" key="2">
    <source>
        <dbReference type="EMBL" id="AIY65718.1"/>
    </source>
</evidence>
<sequence>MKKLILSSLLLVSAGANAASYQSFNEFNYVNADNYDGFALSSHYFFKPQAMIGVLDEFGYLNTDTNLYGSINNFADDNAYNLGGEYFLPNNVFITADVAKQGDFDAYSVGAGFLLNDDFKVSARYSDADNADGEVYARAEYNHQINRIDYLAFSFDTEVDFDSWELASRYFMALNSAQHLAVDASVTETGNDIVTRVFGTYYLNQAISAGVGVNDGKFEVKAKYYTDANFAFSIGYQDIDEALVFAVYGQF</sequence>